<gene>
    <name evidence="2" type="ORF">EVAR_51366_1</name>
</gene>
<keyword evidence="3" id="KW-1185">Reference proteome</keyword>
<organism evidence="2 3">
    <name type="scientific">Eumeta variegata</name>
    <name type="common">Bagworm moth</name>
    <name type="synonym">Eumeta japonica</name>
    <dbReference type="NCBI Taxonomy" id="151549"/>
    <lineage>
        <taxon>Eukaryota</taxon>
        <taxon>Metazoa</taxon>
        <taxon>Ecdysozoa</taxon>
        <taxon>Arthropoda</taxon>
        <taxon>Hexapoda</taxon>
        <taxon>Insecta</taxon>
        <taxon>Pterygota</taxon>
        <taxon>Neoptera</taxon>
        <taxon>Endopterygota</taxon>
        <taxon>Lepidoptera</taxon>
        <taxon>Glossata</taxon>
        <taxon>Ditrysia</taxon>
        <taxon>Tineoidea</taxon>
        <taxon>Psychidae</taxon>
        <taxon>Oiketicinae</taxon>
        <taxon>Eumeta</taxon>
    </lineage>
</organism>
<name>A0A4C1Y2X0_EUMVA</name>
<dbReference type="Proteomes" id="UP000299102">
    <property type="component" value="Unassembled WGS sequence"/>
</dbReference>
<feature type="transmembrane region" description="Helical" evidence="1">
    <location>
        <begin position="256"/>
        <end position="278"/>
    </location>
</feature>
<keyword evidence="1" id="KW-1133">Transmembrane helix</keyword>
<sequence>MGLRPVVDVSHSSRFAICLSHFHSGQVALLMCLGYVLQYMACFRCDFKSTPGDTQASFATDWRPSKYFSQHALTTTRRCALDTDVELLKNSDSVREVIPNVTENAPSDVLIRKKSDVRSTCIRSSSSADVRHDKMNSNHMRGLELNICAKYLPAGVNNFVAEQFLRDRGFCYKLVPLAKASTLEYETYKQICYGNITFIYIGPSVLHFIGFLYALYLFRISDNEQLQNLMERVFLLSSFPPQGMPVANPRRLLRTLWFFILLSVLWMCLSLGSINIMMAEGTIMFRWMEWR</sequence>
<dbReference type="OrthoDB" id="6020333at2759"/>
<accession>A0A4C1Y2X0</accession>
<proteinExistence type="predicted"/>
<dbReference type="EMBL" id="BGZK01001068">
    <property type="protein sequence ID" value="GBP70256.1"/>
    <property type="molecule type" value="Genomic_DNA"/>
</dbReference>
<evidence type="ECO:0000256" key="1">
    <source>
        <dbReference type="SAM" id="Phobius"/>
    </source>
</evidence>
<dbReference type="PANTHER" id="PTHR38337">
    <property type="entry name" value="AGAP010540-PA"/>
    <property type="match status" value="1"/>
</dbReference>
<dbReference type="AlphaFoldDB" id="A0A4C1Y2X0"/>
<dbReference type="PANTHER" id="PTHR38337:SF1">
    <property type="entry name" value="GUSTATORY RECEPTOR"/>
    <property type="match status" value="1"/>
</dbReference>
<comment type="caution">
    <text evidence="2">The sequence shown here is derived from an EMBL/GenBank/DDBJ whole genome shotgun (WGS) entry which is preliminary data.</text>
</comment>
<evidence type="ECO:0000313" key="3">
    <source>
        <dbReference type="Proteomes" id="UP000299102"/>
    </source>
</evidence>
<evidence type="ECO:0000313" key="2">
    <source>
        <dbReference type="EMBL" id="GBP70256.1"/>
    </source>
</evidence>
<reference evidence="2 3" key="1">
    <citation type="journal article" date="2019" name="Commun. Biol.">
        <title>The bagworm genome reveals a unique fibroin gene that provides high tensile strength.</title>
        <authorList>
            <person name="Kono N."/>
            <person name="Nakamura H."/>
            <person name="Ohtoshi R."/>
            <person name="Tomita M."/>
            <person name="Numata K."/>
            <person name="Arakawa K."/>
        </authorList>
    </citation>
    <scope>NUCLEOTIDE SEQUENCE [LARGE SCALE GENOMIC DNA]</scope>
</reference>
<protein>
    <submittedName>
        <fullName evidence="2">Uncharacterized protein</fullName>
    </submittedName>
</protein>
<feature type="transmembrane region" description="Helical" evidence="1">
    <location>
        <begin position="198"/>
        <end position="218"/>
    </location>
</feature>
<keyword evidence="1" id="KW-0812">Transmembrane</keyword>
<keyword evidence="1" id="KW-0472">Membrane</keyword>